<evidence type="ECO:0000313" key="1">
    <source>
        <dbReference type="EMBL" id="MDH0739700.1"/>
    </source>
</evidence>
<dbReference type="SUPFAM" id="SSF51261">
    <property type="entry name" value="Duplicated hybrid motif"/>
    <property type="match status" value="1"/>
</dbReference>
<dbReference type="Proteomes" id="UP001161094">
    <property type="component" value="Unassembled WGS sequence"/>
</dbReference>
<gene>
    <name evidence="1" type="ORF">N5D93_28105</name>
</gene>
<dbReference type="CDD" id="cd12797">
    <property type="entry name" value="M23_peptidase"/>
    <property type="match status" value="1"/>
</dbReference>
<dbReference type="SUPFAM" id="SSF53955">
    <property type="entry name" value="Lysozyme-like"/>
    <property type="match status" value="1"/>
</dbReference>
<protein>
    <submittedName>
        <fullName evidence="1">M23 family metallopeptidase</fullName>
    </submittedName>
</protein>
<sequence>MLISAPFLRAVLQAEDAESNAYWSLGEKTGKGAFPVSHQFGWHGGVHLVAPGSPQNPEPVRAIADGVVVYARASDKPKPAIDSATPSNDPMMYYKGWTSNGVLVLKHDTEIGEGVSVTFYSIYQHLHTLEKNAGTKLALNTGDKVYRKEAIAQAGYIYGEPHRIHFEIVADKANVERLLGRSKGELKSQEGRRDCVWGDIHFVLPANTPLYDTNPREFRSTYLTRLFQPGQPGSNDRPDAIASLFGTTPDQLWKMNRKSISGAKREGDEKTWFNWVTGAHQNMFDLPTPSATERTIYVPGVYGALADRFPSGSNSEHWANWHVPVAARTTAELIISISEQRGVFTVTARNRHGKITGILQGTAEKSESSYELYNTAVKNYPGCPSAGFEMLRFGRVLGPDAPAQSDLYNGRLPHIRRIRLSDGSIFFVDLNAAGVRVYSDADFPHWQGWTFIDDDLDGNSRCDSGMLLNLIEPLKPTAPPIPSLTGVVGNTIHKVTSGVIALMQYQDRLARATAKIRTAQVSKALRRCVVKIPTEWSRDDFDQRWSWLKVDDPDQRPANVLRTSECLSDEAYGRLKRHHLALAFWEEAQGKGLALDGVHYHFHPLQFIEEFKKCGWLSAKEMIQMLPATGLGLTYEDALSIITVGQHRQDKYVVPAGMHRALNLIRRKYYLETPIRTAHFWGQIVQETDGFQTVREYESREDYNRNLSLGNVQTGDGNRFRGRGAIQLTGRANYERYEKYSRRNVTREPHQLLLEQDAYSACDASGFYWAAERTRDRILNPQGSTNKYRWILDGLTSVNTRADKQNFQDLNDSSRLTADVLNVTLQINRAALHLNNRIKYFSHAYQAVSDEILMNLPEGSIRP</sequence>
<dbReference type="InterPro" id="IPR023346">
    <property type="entry name" value="Lysozyme-like_dom_sf"/>
</dbReference>
<dbReference type="Gene3D" id="2.70.70.10">
    <property type="entry name" value="Glucose Permease (Domain IIA)"/>
    <property type="match status" value="1"/>
</dbReference>
<comment type="caution">
    <text evidence="1">The sequence shown here is derived from an EMBL/GenBank/DDBJ whole genome shotgun (WGS) entry which is preliminary data.</text>
</comment>
<dbReference type="AlphaFoldDB" id="A0AA42LU88"/>
<dbReference type="EMBL" id="JAOCDZ010000028">
    <property type="protein sequence ID" value="MDH0739700.1"/>
    <property type="molecule type" value="Genomic_DNA"/>
</dbReference>
<dbReference type="InterPro" id="IPR011055">
    <property type="entry name" value="Dup_hybrid_motif"/>
</dbReference>
<evidence type="ECO:0000313" key="2">
    <source>
        <dbReference type="Proteomes" id="UP001161094"/>
    </source>
</evidence>
<name>A0AA42LU88_9BURK</name>
<proteinExistence type="predicted"/>
<reference evidence="1" key="1">
    <citation type="submission" date="2022-09" db="EMBL/GenBank/DDBJ databases">
        <title>Intensive care unit water sources are persistently colonized with multi-drug resistant bacteria and are the site of extensive horizontal gene transfer of antibiotic resistance genes.</title>
        <authorList>
            <person name="Diorio-Toth L."/>
        </authorList>
    </citation>
    <scope>NUCLEOTIDE SEQUENCE</scope>
    <source>
        <strain evidence="1">GD03843</strain>
    </source>
</reference>
<organism evidence="1 2">
    <name type="scientific">Achromobacter spanius</name>
    <dbReference type="NCBI Taxonomy" id="217203"/>
    <lineage>
        <taxon>Bacteria</taxon>
        <taxon>Pseudomonadati</taxon>
        <taxon>Pseudomonadota</taxon>
        <taxon>Betaproteobacteria</taxon>
        <taxon>Burkholderiales</taxon>
        <taxon>Alcaligenaceae</taxon>
        <taxon>Achromobacter</taxon>
    </lineage>
</organism>
<dbReference type="RefSeq" id="WP_279997268.1">
    <property type="nucleotide sequence ID" value="NZ_JAOCDZ010000028.1"/>
</dbReference>
<dbReference type="Gene3D" id="1.10.530.10">
    <property type="match status" value="1"/>
</dbReference>
<accession>A0AA42LU88</accession>